<evidence type="ECO:0000313" key="1">
    <source>
        <dbReference type="EMBL" id="MBB3187212.1"/>
    </source>
</evidence>
<reference evidence="1 2" key="1">
    <citation type="submission" date="2020-08" db="EMBL/GenBank/DDBJ databases">
        <title>Genomic Encyclopedia of Type Strains, Phase IV (KMG-IV): sequencing the most valuable type-strain genomes for metagenomic binning, comparative biology and taxonomic classification.</title>
        <authorList>
            <person name="Goeker M."/>
        </authorList>
    </citation>
    <scope>NUCLEOTIDE SEQUENCE [LARGE SCALE GENOMIC DNA]</scope>
    <source>
        <strain evidence="1 2">DSM 27471</strain>
    </source>
</reference>
<dbReference type="RefSeq" id="WP_183413002.1">
    <property type="nucleotide sequence ID" value="NZ_JACHYB010000001.1"/>
</dbReference>
<dbReference type="EMBL" id="JACHYB010000001">
    <property type="protein sequence ID" value="MBB3187212.1"/>
    <property type="molecule type" value="Genomic_DNA"/>
</dbReference>
<keyword evidence="2" id="KW-1185">Reference proteome</keyword>
<sequence length="123" mass="14049">MEINEITRLILEAAYKVHSELGPGLLESSYQACLAYEIRKRGLHVETEVALPLVYEEIKLECGYRIDMLVENKVIIELKVVEALNDVHLAQILTYLKFSHINTGLLINFNVKSLKAGIRRVVR</sequence>
<accession>A0A7W5DQH9</accession>
<dbReference type="InterPro" id="IPR026350">
    <property type="entry name" value="GxxExxY"/>
</dbReference>
<dbReference type="AlphaFoldDB" id="A0A7W5DQH9"/>
<dbReference type="Proteomes" id="UP000544222">
    <property type="component" value="Unassembled WGS sequence"/>
</dbReference>
<name>A0A7W5DQH9_9PORP</name>
<proteinExistence type="predicted"/>
<dbReference type="NCBIfam" id="TIGR04256">
    <property type="entry name" value="GxxExxY"/>
    <property type="match status" value="1"/>
</dbReference>
<gene>
    <name evidence="1" type="ORF">FHX64_001375</name>
</gene>
<evidence type="ECO:0000313" key="2">
    <source>
        <dbReference type="Proteomes" id="UP000544222"/>
    </source>
</evidence>
<organism evidence="1 2">
    <name type="scientific">Microbacter margulisiae</name>
    <dbReference type="NCBI Taxonomy" id="1350067"/>
    <lineage>
        <taxon>Bacteria</taxon>
        <taxon>Pseudomonadati</taxon>
        <taxon>Bacteroidota</taxon>
        <taxon>Bacteroidia</taxon>
        <taxon>Bacteroidales</taxon>
        <taxon>Porphyromonadaceae</taxon>
        <taxon>Microbacter</taxon>
    </lineage>
</organism>
<protein>
    <submittedName>
        <fullName evidence="1">GxxExxY protein</fullName>
    </submittedName>
</protein>
<dbReference type="Pfam" id="PF13366">
    <property type="entry name" value="PDDEXK_3"/>
    <property type="match status" value="1"/>
</dbReference>
<comment type="caution">
    <text evidence="1">The sequence shown here is derived from an EMBL/GenBank/DDBJ whole genome shotgun (WGS) entry which is preliminary data.</text>
</comment>